<evidence type="ECO:0000256" key="1">
    <source>
        <dbReference type="ARBA" id="ARBA00010062"/>
    </source>
</evidence>
<comment type="caution">
    <text evidence="5">The sequence shown here is derived from an EMBL/GenBank/DDBJ whole genome shotgun (WGS) entry which is preliminary data.</text>
</comment>
<dbReference type="Gene3D" id="3.40.50.2300">
    <property type="match status" value="1"/>
</dbReference>
<dbReference type="RefSeq" id="WP_170131120.1">
    <property type="nucleotide sequence ID" value="NZ_QJSX01000016.1"/>
</dbReference>
<dbReference type="InterPro" id="IPR051010">
    <property type="entry name" value="BCAA_transport"/>
</dbReference>
<name>A0A318SDW4_9DEIO</name>
<evidence type="ECO:0000259" key="4">
    <source>
        <dbReference type="Pfam" id="PF13458"/>
    </source>
</evidence>
<sequence length="222" mass="23443">MPTPRSLLRWPLLLTAVLSSGSVAAPLHLGVITSITGRHAALGAQQLAGYAAGVAEIKRRKLLGNQSLTLVVQDDISNAAYAVLAANSLAGRNVPLILTFDTSDSSNALARFASKQQRPLVLLDGQRGGTASAFVIRLTDLNVTAKDTLIKFRKQLGKNANSEHAIRAYLGLLALATALRTTDINNTKALAQALLKASMPSPYGTVRFTSNTQTTALLSTAR</sequence>
<reference evidence="5 6" key="1">
    <citation type="submission" date="2018-06" db="EMBL/GenBank/DDBJ databases">
        <title>Genomic Encyclopedia of Type Strains, Phase IV (KMG-IV): sequencing the most valuable type-strain genomes for metagenomic binning, comparative biology and taxonomic classification.</title>
        <authorList>
            <person name="Goeker M."/>
        </authorList>
    </citation>
    <scope>NUCLEOTIDE SEQUENCE [LARGE SCALE GENOMIC DNA]</scope>
    <source>
        <strain evidence="5 6">DSM 18048</strain>
    </source>
</reference>
<comment type="similarity">
    <text evidence="1">Belongs to the leucine-binding protein family.</text>
</comment>
<dbReference type="Proteomes" id="UP000248326">
    <property type="component" value="Unassembled WGS sequence"/>
</dbReference>
<dbReference type="InterPro" id="IPR028082">
    <property type="entry name" value="Peripla_BP_I"/>
</dbReference>
<dbReference type="SUPFAM" id="SSF53822">
    <property type="entry name" value="Periplasmic binding protein-like I"/>
    <property type="match status" value="2"/>
</dbReference>
<dbReference type="AlphaFoldDB" id="A0A318SDW4"/>
<keyword evidence="2 3" id="KW-0732">Signal</keyword>
<feature type="signal peptide" evidence="3">
    <location>
        <begin position="1"/>
        <end position="24"/>
    </location>
</feature>
<evidence type="ECO:0000313" key="6">
    <source>
        <dbReference type="Proteomes" id="UP000248326"/>
    </source>
</evidence>
<accession>A0A318SDW4</accession>
<dbReference type="PANTHER" id="PTHR30483:SF6">
    <property type="entry name" value="PERIPLASMIC BINDING PROTEIN OF ABC TRANSPORTER FOR NATURAL AMINO ACIDS"/>
    <property type="match status" value="1"/>
</dbReference>
<proteinExistence type="inferred from homology"/>
<dbReference type="Pfam" id="PF13458">
    <property type="entry name" value="Peripla_BP_6"/>
    <property type="match status" value="1"/>
</dbReference>
<keyword evidence="6" id="KW-1185">Reference proteome</keyword>
<evidence type="ECO:0000256" key="2">
    <source>
        <dbReference type="ARBA" id="ARBA00022729"/>
    </source>
</evidence>
<protein>
    <submittedName>
        <fullName evidence="5">Substrate-binding family protein</fullName>
    </submittedName>
</protein>
<feature type="domain" description="Leucine-binding protein" evidence="4">
    <location>
        <begin position="27"/>
        <end position="156"/>
    </location>
</feature>
<dbReference type="EMBL" id="QJSX01000016">
    <property type="protein sequence ID" value="PYE50948.1"/>
    <property type="molecule type" value="Genomic_DNA"/>
</dbReference>
<evidence type="ECO:0000313" key="5">
    <source>
        <dbReference type="EMBL" id="PYE50948.1"/>
    </source>
</evidence>
<organism evidence="5 6">
    <name type="scientific">Deinococcus yavapaiensis KR-236</name>
    <dbReference type="NCBI Taxonomy" id="694435"/>
    <lineage>
        <taxon>Bacteria</taxon>
        <taxon>Thermotogati</taxon>
        <taxon>Deinococcota</taxon>
        <taxon>Deinococci</taxon>
        <taxon>Deinococcales</taxon>
        <taxon>Deinococcaceae</taxon>
        <taxon>Deinococcus</taxon>
    </lineage>
</organism>
<feature type="chain" id="PRO_5016346356" evidence="3">
    <location>
        <begin position="25"/>
        <end position="222"/>
    </location>
</feature>
<dbReference type="PANTHER" id="PTHR30483">
    <property type="entry name" value="LEUCINE-SPECIFIC-BINDING PROTEIN"/>
    <property type="match status" value="1"/>
</dbReference>
<evidence type="ECO:0000256" key="3">
    <source>
        <dbReference type="SAM" id="SignalP"/>
    </source>
</evidence>
<dbReference type="InterPro" id="IPR028081">
    <property type="entry name" value="Leu-bd"/>
</dbReference>
<gene>
    <name evidence="5" type="ORF">DES52_11615</name>
</gene>